<dbReference type="SMART" id="SM00847">
    <property type="entry name" value="HA2"/>
    <property type="match status" value="1"/>
</dbReference>
<dbReference type="CDD" id="cd18791">
    <property type="entry name" value="SF2_C_RHA"/>
    <property type="match status" value="1"/>
</dbReference>
<dbReference type="Gene3D" id="1.20.120.1080">
    <property type="match status" value="1"/>
</dbReference>
<dbReference type="InterPro" id="IPR007502">
    <property type="entry name" value="Helicase-assoc_dom"/>
</dbReference>
<evidence type="ECO:0000256" key="4">
    <source>
        <dbReference type="ARBA" id="ARBA00022840"/>
    </source>
</evidence>
<dbReference type="InterPro" id="IPR001650">
    <property type="entry name" value="Helicase_C-like"/>
</dbReference>
<keyword evidence="8" id="KW-1185">Reference proteome</keyword>
<dbReference type="SMART" id="SM00490">
    <property type="entry name" value="HELICc"/>
    <property type="match status" value="1"/>
</dbReference>
<dbReference type="InterPro" id="IPR014001">
    <property type="entry name" value="Helicase_ATP-bd"/>
</dbReference>
<evidence type="ECO:0000313" key="8">
    <source>
        <dbReference type="Proteomes" id="UP001149821"/>
    </source>
</evidence>
<dbReference type="CDD" id="cd17917">
    <property type="entry name" value="DEXHc_RHA-like"/>
    <property type="match status" value="1"/>
</dbReference>
<sequence>MITPTPITLPIDALKSDVEKVIKKNNIIVQADTGTGKSTRLPVWAMALGKVLVVEPRRVACTSLAAFVAKTIDSEIGERVGYAIKFDYRFDESTNIVFATPGVVLRWFAENQLAQFDVVMIDEFHERRAETDLLAALLIKHDKHRLLITSATLDSEKLAGYFSADVIKANAKSYGVTVNCHSRDTQSTPTGRDLEQRLLPVAQNAIARGGDILVFLPGKKEISSCQSLLKHLDADIIPLHASASESDRKRALEIGERQRVVLATNVAETSLTIPGVVTVIDTGLERRTHQRNGRTALALHAISQASAKQRAGRAGRITAGFCEKLYGEHAPLELFTPPELEREDLIETMLAAACCGVRLDELAFLSPLPSKSLTSAEARLIGMRAIDDKGNVTEHGRLLYPLPIDSLFAHLITGMRTKSNREAMCDLAAILQTPMRVWQRQSGDLALDAYKDWNRNVCDVVTSIAVIRGEQPDEVLVDSLALNEARVLSASLREALGLPQWEVASRFDREAFLRNVIEISPELVFVRRERRQQAFGNGISEVVLSRDSDFPDTPQSAIVFDQFHLAGKGSKQTTSYATCLAPIPFNWISDADLGIWEVIEHQEIDGMILDSKQRVYAGRIIETVQQESEGDGLIHAMCQQILNGELFPGVGDRISDDVAYWNLYQQFEAITPEPNIEAATWLCDRLRTLGIESQDDVELIDGEDLMFDGVPEWELKDFVEKYPLRLVLADLHLSVEYNKLKRTVIVHHVKGSRKDGPKRWELPPWKGWKIQYKKASRVITVT</sequence>
<keyword evidence="3 7" id="KW-0347">Helicase</keyword>
<feature type="domain" description="Helicase ATP-binding" evidence="5">
    <location>
        <begin position="18"/>
        <end position="171"/>
    </location>
</feature>
<dbReference type="SMART" id="SM00487">
    <property type="entry name" value="DEXDc"/>
    <property type="match status" value="1"/>
</dbReference>
<dbReference type="PROSITE" id="PS51194">
    <property type="entry name" value="HELICASE_CTER"/>
    <property type="match status" value="1"/>
</dbReference>
<dbReference type="Gene3D" id="3.40.50.300">
    <property type="entry name" value="P-loop containing nucleotide triphosphate hydrolases"/>
    <property type="match status" value="2"/>
</dbReference>
<dbReference type="Pfam" id="PF00270">
    <property type="entry name" value="DEAD"/>
    <property type="match status" value="1"/>
</dbReference>
<accession>A0ABT5QJJ0</accession>
<dbReference type="GO" id="GO:0004386">
    <property type="term" value="F:helicase activity"/>
    <property type="evidence" value="ECO:0007669"/>
    <property type="project" value="UniProtKB-KW"/>
</dbReference>
<feature type="domain" description="Helicase C-terminal" evidence="6">
    <location>
        <begin position="193"/>
        <end position="363"/>
    </location>
</feature>
<keyword evidence="1" id="KW-0547">Nucleotide-binding</keyword>
<dbReference type="EMBL" id="JAJUBB010000003">
    <property type="protein sequence ID" value="MDD1780645.1"/>
    <property type="molecule type" value="Genomic_DNA"/>
</dbReference>
<reference evidence="7" key="1">
    <citation type="submission" date="2021-12" db="EMBL/GenBank/DDBJ databases">
        <title>Enterovibrio ZSDZ35 sp. nov. and Enterovibrio ZSDZ42 sp. nov., isolated from coastal seawater in Qingdao.</title>
        <authorList>
            <person name="Zhang P."/>
        </authorList>
    </citation>
    <scope>NUCLEOTIDE SEQUENCE</scope>
    <source>
        <strain evidence="7">ZSDZ35</strain>
    </source>
</reference>
<evidence type="ECO:0000256" key="3">
    <source>
        <dbReference type="ARBA" id="ARBA00022806"/>
    </source>
</evidence>
<evidence type="ECO:0000313" key="7">
    <source>
        <dbReference type="EMBL" id="MDD1780645.1"/>
    </source>
</evidence>
<comment type="caution">
    <text evidence="7">The sequence shown here is derived from an EMBL/GenBank/DDBJ whole genome shotgun (WGS) entry which is preliminary data.</text>
</comment>
<dbReference type="PANTHER" id="PTHR43519">
    <property type="entry name" value="ATP-DEPENDENT RNA HELICASE HRPB"/>
    <property type="match status" value="1"/>
</dbReference>
<dbReference type="PANTHER" id="PTHR43519:SF1">
    <property type="entry name" value="ATP-DEPENDENT RNA HELICASE HRPB"/>
    <property type="match status" value="1"/>
</dbReference>
<keyword evidence="4" id="KW-0067">ATP-binding</keyword>
<dbReference type="PROSITE" id="PS51192">
    <property type="entry name" value="HELICASE_ATP_BIND_1"/>
    <property type="match status" value="1"/>
</dbReference>
<dbReference type="RefSeq" id="WP_274140776.1">
    <property type="nucleotide sequence ID" value="NZ_JAJUBB010000003.1"/>
</dbReference>
<keyword evidence="2" id="KW-0378">Hydrolase</keyword>
<evidence type="ECO:0000256" key="2">
    <source>
        <dbReference type="ARBA" id="ARBA00022801"/>
    </source>
</evidence>
<gene>
    <name evidence="7" type="ORF">LRP49_05455</name>
</gene>
<dbReference type="SUPFAM" id="SSF52540">
    <property type="entry name" value="P-loop containing nucleoside triphosphate hydrolases"/>
    <property type="match status" value="1"/>
</dbReference>
<dbReference type="Pfam" id="PF00271">
    <property type="entry name" value="Helicase_C"/>
    <property type="match status" value="1"/>
</dbReference>
<evidence type="ECO:0000259" key="5">
    <source>
        <dbReference type="PROSITE" id="PS51192"/>
    </source>
</evidence>
<dbReference type="InterPro" id="IPR027417">
    <property type="entry name" value="P-loop_NTPase"/>
</dbReference>
<protein>
    <submittedName>
        <fullName evidence="7">DEAD/DEAH box helicase</fullName>
    </submittedName>
</protein>
<dbReference type="InterPro" id="IPR011545">
    <property type="entry name" value="DEAD/DEAH_box_helicase_dom"/>
</dbReference>
<organism evidence="7 8">
    <name type="scientific">Enterovibrio qingdaonensis</name>
    <dbReference type="NCBI Taxonomy" id="2899818"/>
    <lineage>
        <taxon>Bacteria</taxon>
        <taxon>Pseudomonadati</taxon>
        <taxon>Pseudomonadota</taxon>
        <taxon>Gammaproteobacteria</taxon>
        <taxon>Vibrionales</taxon>
        <taxon>Vibrionaceae</taxon>
        <taxon>Enterovibrio</taxon>
    </lineage>
</organism>
<evidence type="ECO:0000256" key="1">
    <source>
        <dbReference type="ARBA" id="ARBA00022741"/>
    </source>
</evidence>
<name>A0ABT5QJJ0_9GAMM</name>
<evidence type="ECO:0000259" key="6">
    <source>
        <dbReference type="PROSITE" id="PS51194"/>
    </source>
</evidence>
<dbReference type="Proteomes" id="UP001149821">
    <property type="component" value="Unassembled WGS sequence"/>
</dbReference>
<proteinExistence type="predicted"/>